<evidence type="ECO:0000256" key="5">
    <source>
        <dbReference type="ARBA" id="ARBA00023136"/>
    </source>
</evidence>
<protein>
    <recommendedName>
        <fullName evidence="7">Major facilitator superfamily (MFS) profile domain-containing protein</fullName>
    </recommendedName>
</protein>
<dbReference type="InterPro" id="IPR050360">
    <property type="entry name" value="MFS_Sugar_Transporters"/>
</dbReference>
<evidence type="ECO:0000256" key="6">
    <source>
        <dbReference type="SAM" id="Phobius"/>
    </source>
</evidence>
<organism evidence="8 9">
    <name type="scientific">Penicillium cinerascens</name>
    <dbReference type="NCBI Taxonomy" id="70096"/>
    <lineage>
        <taxon>Eukaryota</taxon>
        <taxon>Fungi</taxon>
        <taxon>Dikarya</taxon>
        <taxon>Ascomycota</taxon>
        <taxon>Pezizomycotina</taxon>
        <taxon>Eurotiomycetes</taxon>
        <taxon>Eurotiomycetidae</taxon>
        <taxon>Eurotiales</taxon>
        <taxon>Aspergillaceae</taxon>
        <taxon>Penicillium</taxon>
    </lineage>
</organism>
<accession>A0A9W9MLM0</accession>
<dbReference type="PANTHER" id="PTHR48022">
    <property type="entry name" value="PLASTIDIC GLUCOSE TRANSPORTER 4"/>
    <property type="match status" value="1"/>
</dbReference>
<sequence length="66" mass="7170">MNLTHMLCARVVAGVGVCFIIVIAPSWTAELAPVTHRGQMIALTFLANFGDIALSSWINFDTSFTE</sequence>
<dbReference type="InterPro" id="IPR020846">
    <property type="entry name" value="MFS_dom"/>
</dbReference>
<comment type="similarity">
    <text evidence="2">Belongs to the major facilitator superfamily. Sugar transporter (TC 2.A.1.1) family.</text>
</comment>
<feature type="transmembrane region" description="Helical" evidence="6">
    <location>
        <begin position="7"/>
        <end position="28"/>
    </location>
</feature>
<dbReference type="EMBL" id="JAPQKR010000012">
    <property type="protein sequence ID" value="KAJ5203606.1"/>
    <property type="molecule type" value="Genomic_DNA"/>
</dbReference>
<feature type="domain" description="Major facilitator superfamily (MFS) profile" evidence="7">
    <location>
        <begin position="1"/>
        <end position="66"/>
    </location>
</feature>
<dbReference type="PANTHER" id="PTHR48022:SF78">
    <property type="entry name" value="MONOSACCHARIDE TRANSPORTER, PUTATIVE (AFU_ORTHOLOGUE AFUA_2G02110)-RELATED"/>
    <property type="match status" value="1"/>
</dbReference>
<evidence type="ECO:0000313" key="8">
    <source>
        <dbReference type="EMBL" id="KAJ5203606.1"/>
    </source>
</evidence>
<reference evidence="8" key="1">
    <citation type="submission" date="2022-12" db="EMBL/GenBank/DDBJ databases">
        <authorList>
            <person name="Petersen C."/>
        </authorList>
    </citation>
    <scope>NUCLEOTIDE SEQUENCE</scope>
    <source>
        <strain evidence="8">IBT 15544</strain>
    </source>
</reference>
<evidence type="ECO:0000256" key="4">
    <source>
        <dbReference type="ARBA" id="ARBA00022989"/>
    </source>
</evidence>
<keyword evidence="3 6" id="KW-0812">Transmembrane</keyword>
<evidence type="ECO:0000256" key="2">
    <source>
        <dbReference type="ARBA" id="ARBA00010992"/>
    </source>
</evidence>
<evidence type="ECO:0000259" key="7">
    <source>
        <dbReference type="PROSITE" id="PS50850"/>
    </source>
</evidence>
<evidence type="ECO:0000256" key="3">
    <source>
        <dbReference type="ARBA" id="ARBA00022692"/>
    </source>
</evidence>
<dbReference type="GO" id="GO:0005351">
    <property type="term" value="F:carbohydrate:proton symporter activity"/>
    <property type="evidence" value="ECO:0007669"/>
    <property type="project" value="TreeGrafter"/>
</dbReference>
<dbReference type="AlphaFoldDB" id="A0A9W9MLM0"/>
<dbReference type="InterPro" id="IPR005828">
    <property type="entry name" value="MFS_sugar_transport-like"/>
</dbReference>
<name>A0A9W9MLM0_9EURO</name>
<dbReference type="SUPFAM" id="SSF103473">
    <property type="entry name" value="MFS general substrate transporter"/>
    <property type="match status" value="1"/>
</dbReference>
<reference evidence="8" key="2">
    <citation type="journal article" date="2023" name="IMA Fungus">
        <title>Comparative genomic study of the Penicillium genus elucidates a diverse pangenome and 15 lateral gene transfer events.</title>
        <authorList>
            <person name="Petersen C."/>
            <person name="Sorensen T."/>
            <person name="Nielsen M.R."/>
            <person name="Sondergaard T.E."/>
            <person name="Sorensen J.L."/>
            <person name="Fitzpatrick D.A."/>
            <person name="Frisvad J.C."/>
            <person name="Nielsen K.L."/>
        </authorList>
    </citation>
    <scope>NUCLEOTIDE SEQUENCE</scope>
    <source>
        <strain evidence="8">IBT 15544</strain>
    </source>
</reference>
<dbReference type="PROSITE" id="PS50850">
    <property type="entry name" value="MFS"/>
    <property type="match status" value="1"/>
</dbReference>
<dbReference type="GO" id="GO:0016020">
    <property type="term" value="C:membrane"/>
    <property type="evidence" value="ECO:0007669"/>
    <property type="project" value="UniProtKB-SubCell"/>
</dbReference>
<comment type="caution">
    <text evidence="8">The sequence shown here is derived from an EMBL/GenBank/DDBJ whole genome shotgun (WGS) entry which is preliminary data.</text>
</comment>
<dbReference type="Pfam" id="PF00083">
    <property type="entry name" value="Sugar_tr"/>
    <property type="match status" value="1"/>
</dbReference>
<gene>
    <name evidence="8" type="ORF">N7498_004485</name>
</gene>
<dbReference type="RefSeq" id="XP_058308085.1">
    <property type="nucleotide sequence ID" value="XM_058451547.1"/>
</dbReference>
<dbReference type="GeneID" id="83178848"/>
<dbReference type="Proteomes" id="UP001150904">
    <property type="component" value="Unassembled WGS sequence"/>
</dbReference>
<comment type="subcellular location">
    <subcellularLocation>
        <location evidence="1">Membrane</location>
        <topology evidence="1">Multi-pass membrane protein</topology>
    </subcellularLocation>
</comment>
<feature type="transmembrane region" description="Helical" evidence="6">
    <location>
        <begin position="40"/>
        <end position="60"/>
    </location>
</feature>
<evidence type="ECO:0000313" key="9">
    <source>
        <dbReference type="Proteomes" id="UP001150904"/>
    </source>
</evidence>
<keyword evidence="5 6" id="KW-0472">Membrane</keyword>
<evidence type="ECO:0000256" key="1">
    <source>
        <dbReference type="ARBA" id="ARBA00004141"/>
    </source>
</evidence>
<dbReference type="OrthoDB" id="2544694at2759"/>
<proteinExistence type="inferred from homology"/>
<dbReference type="Gene3D" id="1.20.1250.20">
    <property type="entry name" value="MFS general substrate transporter like domains"/>
    <property type="match status" value="1"/>
</dbReference>
<keyword evidence="4 6" id="KW-1133">Transmembrane helix</keyword>
<dbReference type="InterPro" id="IPR036259">
    <property type="entry name" value="MFS_trans_sf"/>
</dbReference>
<keyword evidence="9" id="KW-1185">Reference proteome</keyword>